<dbReference type="OrthoDB" id="3880384at2759"/>
<reference evidence="2 3" key="1">
    <citation type="submission" date="2015-01" db="EMBL/GenBank/DDBJ databases">
        <title>The Genome Sequence of Ochroconis gallopava CBS43764.</title>
        <authorList>
            <consortium name="The Broad Institute Genomics Platform"/>
            <person name="Cuomo C."/>
            <person name="de Hoog S."/>
            <person name="Gorbushina A."/>
            <person name="Stielow B."/>
            <person name="Teixiera M."/>
            <person name="Abouelleil A."/>
            <person name="Chapman S.B."/>
            <person name="Priest M."/>
            <person name="Young S.K."/>
            <person name="Wortman J."/>
            <person name="Nusbaum C."/>
            <person name="Birren B."/>
        </authorList>
    </citation>
    <scope>NUCLEOTIDE SEQUENCE [LARGE SCALE GENOMIC DNA]</scope>
    <source>
        <strain evidence="2 3">CBS 43764</strain>
    </source>
</reference>
<protein>
    <submittedName>
        <fullName evidence="2">Uncharacterized protein</fullName>
    </submittedName>
</protein>
<feature type="region of interest" description="Disordered" evidence="1">
    <location>
        <begin position="222"/>
        <end position="243"/>
    </location>
</feature>
<dbReference type="HOGENOM" id="CLU_1066333_0_0_1"/>
<dbReference type="RefSeq" id="XP_016213630.1">
    <property type="nucleotide sequence ID" value="XM_016358529.1"/>
</dbReference>
<keyword evidence="3" id="KW-1185">Reference proteome</keyword>
<evidence type="ECO:0000313" key="3">
    <source>
        <dbReference type="Proteomes" id="UP000053259"/>
    </source>
</evidence>
<dbReference type="InParanoid" id="A0A0D1XMK5"/>
<dbReference type="GeneID" id="27313039"/>
<name>A0A0D1XMK5_9PEZI</name>
<dbReference type="EMBL" id="KN847543">
    <property type="protein sequence ID" value="KIW03761.1"/>
    <property type="molecule type" value="Genomic_DNA"/>
</dbReference>
<evidence type="ECO:0000256" key="1">
    <source>
        <dbReference type="SAM" id="MobiDB-lite"/>
    </source>
</evidence>
<proteinExistence type="predicted"/>
<gene>
    <name evidence="2" type="ORF">PV09_05066</name>
</gene>
<dbReference type="Proteomes" id="UP000053259">
    <property type="component" value="Unassembled WGS sequence"/>
</dbReference>
<evidence type="ECO:0000313" key="2">
    <source>
        <dbReference type="EMBL" id="KIW03761.1"/>
    </source>
</evidence>
<dbReference type="VEuPathDB" id="FungiDB:PV09_05066"/>
<organism evidence="2 3">
    <name type="scientific">Verruconis gallopava</name>
    <dbReference type="NCBI Taxonomy" id="253628"/>
    <lineage>
        <taxon>Eukaryota</taxon>
        <taxon>Fungi</taxon>
        <taxon>Dikarya</taxon>
        <taxon>Ascomycota</taxon>
        <taxon>Pezizomycotina</taxon>
        <taxon>Dothideomycetes</taxon>
        <taxon>Pleosporomycetidae</taxon>
        <taxon>Venturiales</taxon>
        <taxon>Sympoventuriaceae</taxon>
        <taxon>Verruconis</taxon>
    </lineage>
</organism>
<sequence>MSPNPFTLVKLAFSPHKWSTRRSSSVQSMRPREQWELPVPGIYEYKPGRGWYLVEYIENADTGSVSDLGTATTAKHERLPRKVVYCKVLHRMMFETEYEDRRRFEYVKTNSSFDVQQLGFFRLDDNVTYVPCWDRFGHFIEGPYERWCVDPTTKRMRPMKFQDAVIEGQERESRRDSWERTQKQSVSDVSAPCSVCSSPSVTSLRKAKYEGRDSISTIATNSRAQGTALTTPSSGVLTSQTTSDEVNAEALHAELMKLRDP</sequence>
<dbReference type="AlphaFoldDB" id="A0A0D1XMK5"/>
<accession>A0A0D1XMK5</accession>